<organism evidence="2 3">
    <name type="scientific">Tribonema minus</name>
    <dbReference type="NCBI Taxonomy" id="303371"/>
    <lineage>
        <taxon>Eukaryota</taxon>
        <taxon>Sar</taxon>
        <taxon>Stramenopiles</taxon>
        <taxon>Ochrophyta</taxon>
        <taxon>PX clade</taxon>
        <taxon>Xanthophyceae</taxon>
        <taxon>Tribonematales</taxon>
        <taxon>Tribonemataceae</taxon>
        <taxon>Tribonema</taxon>
    </lineage>
</organism>
<evidence type="ECO:0000256" key="1">
    <source>
        <dbReference type="SAM" id="Coils"/>
    </source>
</evidence>
<comment type="caution">
    <text evidence="2">The sequence shown here is derived from an EMBL/GenBank/DDBJ whole genome shotgun (WGS) entry which is preliminary data.</text>
</comment>
<evidence type="ECO:0000313" key="2">
    <source>
        <dbReference type="EMBL" id="KAG5188293.1"/>
    </source>
</evidence>
<dbReference type="Proteomes" id="UP000664859">
    <property type="component" value="Unassembled WGS sequence"/>
</dbReference>
<feature type="coiled-coil region" evidence="1">
    <location>
        <begin position="58"/>
        <end position="95"/>
    </location>
</feature>
<reference evidence="2" key="1">
    <citation type="submission" date="2021-02" db="EMBL/GenBank/DDBJ databases">
        <title>First Annotated Genome of the Yellow-green Alga Tribonema minus.</title>
        <authorList>
            <person name="Mahan K.M."/>
        </authorList>
    </citation>
    <scope>NUCLEOTIDE SEQUENCE</scope>
    <source>
        <strain evidence="2">UTEX B ZZ1240</strain>
    </source>
</reference>
<proteinExistence type="predicted"/>
<dbReference type="EMBL" id="JAFCMP010000072">
    <property type="protein sequence ID" value="KAG5188293.1"/>
    <property type="molecule type" value="Genomic_DNA"/>
</dbReference>
<gene>
    <name evidence="2" type="ORF">JKP88DRAFT_305000</name>
</gene>
<sequence>MLNPNAQEYVPPMPIFNGDLQSCVILGFQGQMFDRNMVDDNDLFNPAAFPMQDADFLEIEATEEMNAELAELEELERQQELTELLHKRLEALRRARLRRFGAEQTPAPRAAAAAASAAALGATDAVAVSRHANNARRAPHLTKCGIVKQPSRR</sequence>
<accession>A0A835Z899</accession>
<keyword evidence="1" id="KW-0175">Coiled coil</keyword>
<dbReference type="OrthoDB" id="10287584at2759"/>
<evidence type="ECO:0000313" key="3">
    <source>
        <dbReference type="Proteomes" id="UP000664859"/>
    </source>
</evidence>
<protein>
    <submittedName>
        <fullName evidence="2">Uncharacterized protein</fullName>
    </submittedName>
</protein>
<dbReference type="AlphaFoldDB" id="A0A835Z899"/>
<name>A0A835Z899_9STRA</name>
<keyword evidence="3" id="KW-1185">Reference proteome</keyword>